<reference evidence="2 3" key="1">
    <citation type="submission" date="2018-06" db="EMBL/GenBank/DDBJ databases">
        <title>Complete genome of Desulfovibrio indonesiensis P37SLT.</title>
        <authorList>
            <person name="Crispim J.S."/>
            <person name="Vidigal P.M.P."/>
            <person name="Silva L.C.F."/>
            <person name="Laguardia C.N."/>
            <person name="Araujo L.C."/>
            <person name="Dias R.S."/>
            <person name="Sousa M.P."/>
            <person name="Paula S.O."/>
            <person name="Silva C."/>
        </authorList>
    </citation>
    <scope>NUCLEOTIDE SEQUENCE [LARGE SCALE GENOMIC DNA]</scope>
    <source>
        <strain evidence="2 3">P37SLT</strain>
    </source>
</reference>
<accession>A0A7M3MDJ6</accession>
<protein>
    <submittedName>
        <fullName evidence="2">Uncharacterized protein</fullName>
    </submittedName>
</protein>
<dbReference type="EMBL" id="QMIE01000012">
    <property type="protein sequence ID" value="TVM16278.1"/>
    <property type="molecule type" value="Genomic_DNA"/>
</dbReference>
<keyword evidence="3" id="KW-1185">Reference proteome</keyword>
<dbReference type="OrthoDB" id="5431839at2"/>
<dbReference type="AlphaFoldDB" id="A0A7M3MDJ6"/>
<organism evidence="2 3">
    <name type="scientific">Oceanidesulfovibrio indonesiensis</name>
    <dbReference type="NCBI Taxonomy" id="54767"/>
    <lineage>
        <taxon>Bacteria</taxon>
        <taxon>Pseudomonadati</taxon>
        <taxon>Thermodesulfobacteriota</taxon>
        <taxon>Desulfovibrionia</taxon>
        <taxon>Desulfovibrionales</taxon>
        <taxon>Desulfovibrionaceae</taxon>
        <taxon>Oceanidesulfovibrio</taxon>
    </lineage>
</organism>
<feature type="region of interest" description="Disordered" evidence="1">
    <location>
        <begin position="113"/>
        <end position="138"/>
    </location>
</feature>
<evidence type="ECO:0000313" key="2">
    <source>
        <dbReference type="EMBL" id="TVM16278.1"/>
    </source>
</evidence>
<dbReference type="RefSeq" id="WP_144303707.1">
    <property type="nucleotide sequence ID" value="NZ_QMIE01000012.1"/>
</dbReference>
<evidence type="ECO:0000313" key="3">
    <source>
        <dbReference type="Proteomes" id="UP000448292"/>
    </source>
</evidence>
<proteinExistence type="predicted"/>
<comment type="caution">
    <text evidence="2">The sequence shown here is derived from an EMBL/GenBank/DDBJ whole genome shotgun (WGS) entry which is preliminary data.</text>
</comment>
<evidence type="ECO:0000256" key="1">
    <source>
        <dbReference type="SAM" id="MobiDB-lite"/>
    </source>
</evidence>
<sequence length="138" mass="16686">MTKQLSFTKQEHEIRPEFREMLDQAESVEDVKKFFFQVVRNLLSEITDKDWDIEFHRDVQLDLERGEGWVFSDRLLDQNGLRQLLDDSDLDNILDRLAEKAWNRYRRLQKNPEKTEKKIYSRDTQYSAPRPKNAPQKK</sequence>
<name>A0A7M3MDJ6_9BACT</name>
<dbReference type="Proteomes" id="UP000448292">
    <property type="component" value="Unassembled WGS sequence"/>
</dbReference>
<gene>
    <name evidence="2" type="ORF">DPQ33_13240</name>
</gene>